<accession>A0AAU9QD82</accession>
<name>A0AAU9QD82_9VIBR</name>
<dbReference type="Proteomes" id="UP001295420">
    <property type="component" value="Unassembled WGS sequence"/>
</dbReference>
<dbReference type="EMBL" id="CAKMTQ010000056">
    <property type="protein sequence ID" value="CAH1540125.1"/>
    <property type="molecule type" value="Genomic_DNA"/>
</dbReference>
<sequence length="40" mass="4285">MVGAVMNKLWEAGGLAIASRLWFAGVWSINIKQVAIAKAL</sequence>
<evidence type="ECO:0000313" key="2">
    <source>
        <dbReference type="Proteomes" id="UP001295420"/>
    </source>
</evidence>
<comment type="caution">
    <text evidence="1">The sequence shown here is derived from an EMBL/GenBank/DDBJ whole genome shotgun (WGS) entry which is preliminary data.</text>
</comment>
<protein>
    <submittedName>
        <fullName evidence="1">Uncharacterized protein</fullName>
    </submittedName>
</protein>
<dbReference type="AlphaFoldDB" id="A0AAU9QD82"/>
<evidence type="ECO:0000313" key="1">
    <source>
        <dbReference type="EMBL" id="CAH1540125.1"/>
    </source>
</evidence>
<proteinExistence type="predicted"/>
<organism evidence="1 2">
    <name type="scientific">Vibrio owensii</name>
    <dbReference type="NCBI Taxonomy" id="696485"/>
    <lineage>
        <taxon>Bacteria</taxon>
        <taxon>Pseudomonadati</taxon>
        <taxon>Pseudomonadota</taxon>
        <taxon>Gammaproteobacteria</taxon>
        <taxon>Vibrionales</taxon>
        <taxon>Vibrionaceae</taxon>
        <taxon>Vibrio</taxon>
    </lineage>
</organism>
<gene>
    <name evidence="1" type="ORF">THF1D04_60163</name>
</gene>
<reference evidence="1" key="1">
    <citation type="submission" date="2022-01" db="EMBL/GenBank/DDBJ databases">
        <authorList>
            <person name="Lagorce A."/>
        </authorList>
    </citation>
    <scope>NUCLEOTIDE SEQUENCE</scope>
    <source>
        <strain evidence="1">Th15_F1_D04</strain>
    </source>
</reference>